<dbReference type="EMBL" id="AWUE01012400">
    <property type="protein sequence ID" value="OMP09252.1"/>
    <property type="molecule type" value="Genomic_DNA"/>
</dbReference>
<accession>A0A1R3KQ75</accession>
<dbReference type="Proteomes" id="UP000187203">
    <property type="component" value="Unassembled WGS sequence"/>
</dbReference>
<gene>
    <name evidence="1" type="ORF">COLO4_05655</name>
</gene>
<evidence type="ECO:0000313" key="2">
    <source>
        <dbReference type="Proteomes" id="UP000187203"/>
    </source>
</evidence>
<evidence type="ECO:0000313" key="1">
    <source>
        <dbReference type="EMBL" id="OMP09252.1"/>
    </source>
</evidence>
<sequence>MEKTMHLFIGLMGERSHLEAVSCSDESSSWGFF</sequence>
<dbReference type="AlphaFoldDB" id="A0A1R3KQ75"/>
<reference evidence="2" key="1">
    <citation type="submission" date="2013-09" db="EMBL/GenBank/DDBJ databases">
        <title>Corchorus olitorius genome sequencing.</title>
        <authorList>
            <person name="Alam M."/>
            <person name="Haque M.S."/>
            <person name="Islam M.S."/>
            <person name="Emdad E.M."/>
            <person name="Islam M.M."/>
            <person name="Ahmed B."/>
            <person name="Halim A."/>
            <person name="Hossen Q.M.M."/>
            <person name="Hossain M.Z."/>
            <person name="Ahmed R."/>
            <person name="Khan M.M."/>
            <person name="Islam R."/>
            <person name="Rashid M.M."/>
            <person name="Khan S.A."/>
            <person name="Rahman M.S."/>
            <person name="Alam M."/>
            <person name="Yahiya A.S."/>
            <person name="Khan M.S."/>
            <person name="Azam M.S."/>
            <person name="Haque T."/>
            <person name="Lashkar M.Z.H."/>
            <person name="Akhand A.I."/>
            <person name="Morshed G."/>
            <person name="Roy S."/>
            <person name="Uddin K.S."/>
            <person name="Rabeya T."/>
            <person name="Hossain A.S."/>
            <person name="Chowdhury A."/>
            <person name="Snigdha A.R."/>
            <person name="Mortoza M.S."/>
            <person name="Matin S.A."/>
            <person name="Hoque S.M.E."/>
            <person name="Islam M.K."/>
            <person name="Roy D.K."/>
            <person name="Haider R."/>
            <person name="Moosa M.M."/>
            <person name="Elias S.M."/>
            <person name="Hasan A.M."/>
            <person name="Jahan S."/>
            <person name="Shafiuddin M."/>
            <person name="Mahmood N."/>
            <person name="Shommy N.S."/>
        </authorList>
    </citation>
    <scope>NUCLEOTIDE SEQUENCE [LARGE SCALE GENOMIC DNA]</scope>
    <source>
        <strain evidence="2">cv. O-4</strain>
    </source>
</reference>
<proteinExistence type="predicted"/>
<organism evidence="1 2">
    <name type="scientific">Corchorus olitorius</name>
    <dbReference type="NCBI Taxonomy" id="93759"/>
    <lineage>
        <taxon>Eukaryota</taxon>
        <taxon>Viridiplantae</taxon>
        <taxon>Streptophyta</taxon>
        <taxon>Embryophyta</taxon>
        <taxon>Tracheophyta</taxon>
        <taxon>Spermatophyta</taxon>
        <taxon>Magnoliopsida</taxon>
        <taxon>eudicotyledons</taxon>
        <taxon>Gunneridae</taxon>
        <taxon>Pentapetalae</taxon>
        <taxon>rosids</taxon>
        <taxon>malvids</taxon>
        <taxon>Malvales</taxon>
        <taxon>Malvaceae</taxon>
        <taxon>Grewioideae</taxon>
        <taxon>Apeibeae</taxon>
        <taxon>Corchorus</taxon>
    </lineage>
</organism>
<protein>
    <submittedName>
        <fullName evidence="1">Uncharacterized protein</fullName>
    </submittedName>
</protein>
<keyword evidence="2" id="KW-1185">Reference proteome</keyword>
<name>A0A1R3KQ75_9ROSI</name>
<comment type="caution">
    <text evidence="1">The sequence shown here is derived from an EMBL/GenBank/DDBJ whole genome shotgun (WGS) entry which is preliminary data.</text>
</comment>